<keyword evidence="1" id="KW-0732">Signal</keyword>
<proteinExistence type="predicted"/>
<dbReference type="EMBL" id="JAGMUV010000003">
    <property type="protein sequence ID" value="KAH7165579.1"/>
    <property type="molecule type" value="Genomic_DNA"/>
</dbReference>
<feature type="signal peptide" evidence="1">
    <location>
        <begin position="1"/>
        <end position="19"/>
    </location>
</feature>
<feature type="chain" id="PRO_5040157040" evidence="1">
    <location>
        <begin position="20"/>
        <end position="158"/>
    </location>
</feature>
<sequence length="158" mass="17537">MSAWASILWTFVRLLIRDSRRWQAGFYCPSVAPEGRRISRPNLIGRAELKAKPQECSISESKPRVRLKQIPVFQANCGEVEASRLFSALISVASFPHQRVIGKNNSKPGIANPGTSSNMNPVQWTNYASVNKRKNLLPQSSYLVVKLATSQARVIVSG</sequence>
<dbReference type="AlphaFoldDB" id="A0A9P9JJV2"/>
<accession>A0A9P9JJV2</accession>
<organism evidence="2 3">
    <name type="scientific">Dactylonectria macrodidyma</name>
    <dbReference type="NCBI Taxonomy" id="307937"/>
    <lineage>
        <taxon>Eukaryota</taxon>
        <taxon>Fungi</taxon>
        <taxon>Dikarya</taxon>
        <taxon>Ascomycota</taxon>
        <taxon>Pezizomycotina</taxon>
        <taxon>Sordariomycetes</taxon>
        <taxon>Hypocreomycetidae</taxon>
        <taxon>Hypocreales</taxon>
        <taxon>Nectriaceae</taxon>
        <taxon>Dactylonectria</taxon>
    </lineage>
</organism>
<dbReference type="Proteomes" id="UP000738349">
    <property type="component" value="Unassembled WGS sequence"/>
</dbReference>
<evidence type="ECO:0000256" key="1">
    <source>
        <dbReference type="SAM" id="SignalP"/>
    </source>
</evidence>
<name>A0A9P9JJV2_9HYPO</name>
<gene>
    <name evidence="2" type="ORF">EDB81DRAFT_257985</name>
</gene>
<evidence type="ECO:0000313" key="3">
    <source>
        <dbReference type="Proteomes" id="UP000738349"/>
    </source>
</evidence>
<keyword evidence="3" id="KW-1185">Reference proteome</keyword>
<evidence type="ECO:0000313" key="2">
    <source>
        <dbReference type="EMBL" id="KAH7165579.1"/>
    </source>
</evidence>
<reference evidence="2" key="1">
    <citation type="journal article" date="2021" name="Nat. Commun.">
        <title>Genetic determinants of endophytism in the Arabidopsis root mycobiome.</title>
        <authorList>
            <person name="Mesny F."/>
            <person name="Miyauchi S."/>
            <person name="Thiergart T."/>
            <person name="Pickel B."/>
            <person name="Atanasova L."/>
            <person name="Karlsson M."/>
            <person name="Huettel B."/>
            <person name="Barry K.W."/>
            <person name="Haridas S."/>
            <person name="Chen C."/>
            <person name="Bauer D."/>
            <person name="Andreopoulos W."/>
            <person name="Pangilinan J."/>
            <person name="LaButti K."/>
            <person name="Riley R."/>
            <person name="Lipzen A."/>
            <person name="Clum A."/>
            <person name="Drula E."/>
            <person name="Henrissat B."/>
            <person name="Kohler A."/>
            <person name="Grigoriev I.V."/>
            <person name="Martin F.M."/>
            <person name="Hacquard S."/>
        </authorList>
    </citation>
    <scope>NUCLEOTIDE SEQUENCE</scope>
    <source>
        <strain evidence="2">MPI-CAGE-AT-0147</strain>
    </source>
</reference>
<protein>
    <submittedName>
        <fullName evidence="2">Uncharacterized protein</fullName>
    </submittedName>
</protein>
<comment type="caution">
    <text evidence="2">The sequence shown here is derived from an EMBL/GenBank/DDBJ whole genome shotgun (WGS) entry which is preliminary data.</text>
</comment>